<keyword evidence="4" id="KW-0238">DNA-binding</keyword>
<evidence type="ECO:0000313" key="7">
    <source>
        <dbReference type="EMBL" id="GCE17596.1"/>
    </source>
</evidence>
<dbReference type="PANTHER" id="PTHR43133">
    <property type="entry name" value="RNA POLYMERASE ECF-TYPE SIGMA FACTO"/>
    <property type="match status" value="1"/>
</dbReference>
<dbReference type="GO" id="GO:0003677">
    <property type="term" value="F:DNA binding"/>
    <property type="evidence" value="ECO:0007669"/>
    <property type="project" value="UniProtKB-KW"/>
</dbReference>
<comment type="caution">
    <text evidence="7">The sequence shown here is derived from an EMBL/GenBank/DDBJ whole genome shotgun (WGS) entry which is preliminary data.</text>
</comment>
<dbReference type="InterPro" id="IPR014284">
    <property type="entry name" value="RNA_pol_sigma-70_dom"/>
</dbReference>
<keyword evidence="2" id="KW-0805">Transcription regulation</keyword>
<dbReference type="InterPro" id="IPR007627">
    <property type="entry name" value="RNA_pol_sigma70_r2"/>
</dbReference>
<keyword evidence="5" id="KW-0804">Transcription</keyword>
<dbReference type="EMBL" id="BIFS01000001">
    <property type="protein sequence ID" value="GCE17596.1"/>
    <property type="molecule type" value="Genomic_DNA"/>
</dbReference>
<dbReference type="InterPro" id="IPR039425">
    <property type="entry name" value="RNA_pol_sigma-70-like"/>
</dbReference>
<dbReference type="Gene3D" id="1.10.1740.10">
    <property type="match status" value="1"/>
</dbReference>
<dbReference type="Pfam" id="PF04542">
    <property type="entry name" value="Sigma70_r2"/>
    <property type="match status" value="1"/>
</dbReference>
<keyword evidence="3" id="KW-0731">Sigma factor</keyword>
<dbReference type="GO" id="GO:0006352">
    <property type="term" value="P:DNA-templated transcription initiation"/>
    <property type="evidence" value="ECO:0007669"/>
    <property type="project" value="InterPro"/>
</dbReference>
<gene>
    <name evidence="7" type="ORF">KDK_13960</name>
</gene>
<dbReference type="RefSeq" id="WP_246035294.1">
    <property type="nucleotide sequence ID" value="NZ_BIFS01000001.1"/>
</dbReference>
<name>A0A402AET7_9CHLR</name>
<reference evidence="8" key="1">
    <citation type="submission" date="2018-12" db="EMBL/GenBank/DDBJ databases">
        <title>Tengunoibacter tsumagoiensis gen. nov., sp. nov., Dictyobacter kobayashii sp. nov., D. alpinus sp. nov., and D. joshuensis sp. nov. and description of Dictyobacteraceae fam. nov. within the order Ktedonobacterales isolated from Tengu-no-mugimeshi.</title>
        <authorList>
            <person name="Wang C.M."/>
            <person name="Zheng Y."/>
            <person name="Sakai Y."/>
            <person name="Toyoda A."/>
            <person name="Minakuchi Y."/>
            <person name="Abe K."/>
            <person name="Yokota A."/>
            <person name="Yabe S."/>
        </authorList>
    </citation>
    <scope>NUCLEOTIDE SEQUENCE [LARGE SCALE GENOMIC DNA]</scope>
    <source>
        <strain evidence="8">Uno11</strain>
    </source>
</reference>
<evidence type="ECO:0000256" key="3">
    <source>
        <dbReference type="ARBA" id="ARBA00023082"/>
    </source>
</evidence>
<dbReference type="NCBIfam" id="TIGR02937">
    <property type="entry name" value="sigma70-ECF"/>
    <property type="match status" value="1"/>
</dbReference>
<evidence type="ECO:0000256" key="1">
    <source>
        <dbReference type="ARBA" id="ARBA00010641"/>
    </source>
</evidence>
<evidence type="ECO:0000256" key="5">
    <source>
        <dbReference type="ARBA" id="ARBA00023163"/>
    </source>
</evidence>
<dbReference type="SUPFAM" id="SSF88659">
    <property type="entry name" value="Sigma3 and sigma4 domains of RNA polymerase sigma factors"/>
    <property type="match status" value="1"/>
</dbReference>
<keyword evidence="8" id="KW-1185">Reference proteome</keyword>
<sequence>MQQKQDVFVEKTPAALLYQRHASALLAYIYRQIKSSEDAEDILLEVFLVTLEREQFWSMEANEQQAFLWRVARNKVADHYRRFTRRPSVPLKQVTETIYERDDLAPEQVALKQEEYAQLYQVLSELPDKQQELLMLALGMA</sequence>
<evidence type="ECO:0000256" key="2">
    <source>
        <dbReference type="ARBA" id="ARBA00023015"/>
    </source>
</evidence>
<accession>A0A402AET7</accession>
<evidence type="ECO:0000256" key="4">
    <source>
        <dbReference type="ARBA" id="ARBA00023125"/>
    </source>
</evidence>
<comment type="similarity">
    <text evidence="1">Belongs to the sigma-70 factor family. ECF subfamily.</text>
</comment>
<evidence type="ECO:0000259" key="6">
    <source>
        <dbReference type="Pfam" id="PF04542"/>
    </source>
</evidence>
<dbReference type="SUPFAM" id="SSF88946">
    <property type="entry name" value="Sigma2 domain of RNA polymerase sigma factors"/>
    <property type="match status" value="1"/>
</dbReference>
<dbReference type="InterPro" id="IPR013325">
    <property type="entry name" value="RNA_pol_sigma_r2"/>
</dbReference>
<dbReference type="Proteomes" id="UP000287188">
    <property type="component" value="Unassembled WGS sequence"/>
</dbReference>
<evidence type="ECO:0000313" key="8">
    <source>
        <dbReference type="Proteomes" id="UP000287188"/>
    </source>
</evidence>
<dbReference type="PANTHER" id="PTHR43133:SF8">
    <property type="entry name" value="RNA POLYMERASE SIGMA FACTOR HI_1459-RELATED"/>
    <property type="match status" value="1"/>
</dbReference>
<feature type="domain" description="RNA polymerase sigma-70 region 2" evidence="6">
    <location>
        <begin position="17"/>
        <end position="84"/>
    </location>
</feature>
<dbReference type="AlphaFoldDB" id="A0A402AET7"/>
<proteinExistence type="inferred from homology"/>
<dbReference type="InterPro" id="IPR013324">
    <property type="entry name" value="RNA_pol_sigma_r3/r4-like"/>
</dbReference>
<dbReference type="GO" id="GO:0016987">
    <property type="term" value="F:sigma factor activity"/>
    <property type="evidence" value="ECO:0007669"/>
    <property type="project" value="UniProtKB-KW"/>
</dbReference>
<organism evidence="7 8">
    <name type="scientific">Dictyobacter kobayashii</name>
    <dbReference type="NCBI Taxonomy" id="2014872"/>
    <lineage>
        <taxon>Bacteria</taxon>
        <taxon>Bacillati</taxon>
        <taxon>Chloroflexota</taxon>
        <taxon>Ktedonobacteria</taxon>
        <taxon>Ktedonobacterales</taxon>
        <taxon>Dictyobacteraceae</taxon>
        <taxon>Dictyobacter</taxon>
    </lineage>
</organism>
<protein>
    <recommendedName>
        <fullName evidence="6">RNA polymerase sigma-70 region 2 domain-containing protein</fullName>
    </recommendedName>
</protein>